<dbReference type="RefSeq" id="WP_265695981.1">
    <property type="nucleotide sequence ID" value="NZ_JAPWHU010000071.1"/>
</dbReference>
<evidence type="ECO:0000313" key="3">
    <source>
        <dbReference type="EMBL" id="MCZ4634272.1"/>
    </source>
</evidence>
<feature type="region of interest" description="Disordered" evidence="1">
    <location>
        <begin position="79"/>
        <end position="107"/>
    </location>
</feature>
<protein>
    <submittedName>
        <fullName evidence="3">Uncharacterized protein</fullName>
    </submittedName>
</protein>
<name>A0ABT4P2S4_9ACTN</name>
<gene>
    <name evidence="3" type="ORF">O3S69_09415</name>
</gene>
<feature type="transmembrane region" description="Helical" evidence="2">
    <location>
        <begin position="55"/>
        <end position="76"/>
    </location>
</feature>
<feature type="compositionally biased region" description="Low complexity" evidence="1">
    <location>
        <begin position="85"/>
        <end position="107"/>
    </location>
</feature>
<organism evidence="3 4">
    <name type="scientific">Streptomyces rubrogriseus</name>
    <dbReference type="NCBI Taxonomy" id="194673"/>
    <lineage>
        <taxon>Bacteria</taxon>
        <taxon>Bacillati</taxon>
        <taxon>Actinomycetota</taxon>
        <taxon>Actinomycetes</taxon>
        <taxon>Kitasatosporales</taxon>
        <taxon>Streptomycetaceae</taxon>
        <taxon>Streptomyces</taxon>
        <taxon>Streptomyces violaceoruber group</taxon>
    </lineage>
</organism>
<dbReference type="Proteomes" id="UP001301132">
    <property type="component" value="Unassembled WGS sequence"/>
</dbReference>
<reference evidence="3 4" key="1">
    <citation type="submission" date="2022-12" db="EMBL/GenBank/DDBJ databases">
        <authorList>
            <person name="Abashina T."/>
            <person name="Solyanikova I."/>
            <person name="Delegan Y."/>
        </authorList>
    </citation>
    <scope>NUCLEOTIDE SEQUENCE [LARGE SCALE GENOMIC DNA]</scope>
    <source>
        <strain evidence="3 4">IPS92ro</strain>
    </source>
</reference>
<keyword evidence="2" id="KW-0812">Transmembrane</keyword>
<keyword evidence="4" id="KW-1185">Reference proteome</keyword>
<comment type="caution">
    <text evidence="3">The sequence shown here is derived from an EMBL/GenBank/DDBJ whole genome shotgun (WGS) entry which is preliminary data.</text>
</comment>
<sequence length="107" mass="11186">MKRDAVTGGGCLVSAAGVVGAVWLWGASDRTQRHLGNEFENNGQDFGAALTELPFVFLAGAVVPAVVWGLGAWLLLGRRRRPESSESPESSGSPESSESSGVSEFHA</sequence>
<proteinExistence type="predicted"/>
<keyword evidence="2" id="KW-1133">Transmembrane helix</keyword>
<evidence type="ECO:0000256" key="2">
    <source>
        <dbReference type="SAM" id="Phobius"/>
    </source>
</evidence>
<accession>A0ABT4P2S4</accession>
<evidence type="ECO:0000313" key="4">
    <source>
        <dbReference type="Proteomes" id="UP001301132"/>
    </source>
</evidence>
<evidence type="ECO:0000256" key="1">
    <source>
        <dbReference type="SAM" id="MobiDB-lite"/>
    </source>
</evidence>
<keyword evidence="2" id="KW-0472">Membrane</keyword>
<dbReference type="EMBL" id="JAPWHU010000071">
    <property type="protein sequence ID" value="MCZ4634272.1"/>
    <property type="molecule type" value="Genomic_DNA"/>
</dbReference>